<evidence type="ECO:0000256" key="15">
    <source>
        <dbReference type="ARBA" id="ARBA00048994"/>
    </source>
</evidence>
<keyword evidence="5" id="KW-0378">Hydrolase</keyword>
<dbReference type="SUPFAM" id="SSF53092">
    <property type="entry name" value="Creatinase/prolidase N-terminal domain"/>
    <property type="match status" value="1"/>
</dbReference>
<dbReference type="RefSeq" id="XP_001023362.1">
    <property type="nucleotide sequence ID" value="XM_001023362.3"/>
</dbReference>
<proteinExistence type="inferred from homology"/>
<dbReference type="Pfam" id="PF05195">
    <property type="entry name" value="AMP_N"/>
    <property type="match status" value="1"/>
</dbReference>
<evidence type="ECO:0000256" key="16">
    <source>
        <dbReference type="RuleBase" id="RU000590"/>
    </source>
</evidence>
<dbReference type="PROSITE" id="PS00491">
    <property type="entry name" value="PROLINE_PEPTIDASE"/>
    <property type="match status" value="1"/>
</dbReference>
<reference evidence="19" key="1">
    <citation type="journal article" date="2006" name="PLoS Biol.">
        <title>Macronuclear genome sequence of the ciliate Tetrahymena thermophila, a model eukaryote.</title>
        <authorList>
            <person name="Eisen J.A."/>
            <person name="Coyne R.S."/>
            <person name="Wu M."/>
            <person name="Wu D."/>
            <person name="Thiagarajan M."/>
            <person name="Wortman J.R."/>
            <person name="Badger J.H."/>
            <person name="Ren Q."/>
            <person name="Amedeo P."/>
            <person name="Jones K.M."/>
            <person name="Tallon L.J."/>
            <person name="Delcher A.L."/>
            <person name="Salzberg S.L."/>
            <person name="Silva J.C."/>
            <person name="Haas B.J."/>
            <person name="Majoros W.H."/>
            <person name="Farzad M."/>
            <person name="Carlton J.M."/>
            <person name="Smith R.K. Jr."/>
            <person name="Garg J."/>
            <person name="Pearlman R.E."/>
            <person name="Karrer K.M."/>
            <person name="Sun L."/>
            <person name="Manning G."/>
            <person name="Elde N.C."/>
            <person name="Turkewitz A.P."/>
            <person name="Asai D.J."/>
            <person name="Wilkes D.E."/>
            <person name="Wang Y."/>
            <person name="Cai H."/>
            <person name="Collins K."/>
            <person name="Stewart B.A."/>
            <person name="Lee S.R."/>
            <person name="Wilamowska K."/>
            <person name="Weinberg Z."/>
            <person name="Ruzzo W.L."/>
            <person name="Wloga D."/>
            <person name="Gaertig J."/>
            <person name="Frankel J."/>
            <person name="Tsao C.-C."/>
            <person name="Gorovsky M.A."/>
            <person name="Keeling P.J."/>
            <person name="Waller R.F."/>
            <person name="Patron N.J."/>
            <person name="Cherry J.M."/>
            <person name="Stover N.A."/>
            <person name="Krieger C.J."/>
            <person name="del Toro C."/>
            <person name="Ryder H.F."/>
            <person name="Williamson S.C."/>
            <person name="Barbeau R.A."/>
            <person name="Hamilton E.P."/>
            <person name="Orias E."/>
        </authorList>
    </citation>
    <scope>NUCLEOTIDE SEQUENCE [LARGE SCALE GENOMIC DNA]</scope>
    <source>
        <strain evidence="19">SB210</strain>
    </source>
</reference>
<dbReference type="Gene3D" id="3.40.350.10">
    <property type="entry name" value="Creatinase/prolidase N-terminal domain"/>
    <property type="match status" value="1"/>
</dbReference>
<keyword evidence="7" id="KW-0482">Metalloprotease</keyword>
<evidence type="ECO:0000256" key="8">
    <source>
        <dbReference type="ARBA" id="ARBA00023211"/>
    </source>
</evidence>
<dbReference type="SMART" id="SM01011">
    <property type="entry name" value="AMP_N"/>
    <property type="match status" value="1"/>
</dbReference>
<evidence type="ECO:0000313" key="18">
    <source>
        <dbReference type="EMBL" id="EAS03117.1"/>
    </source>
</evidence>
<dbReference type="GO" id="GO:0006508">
    <property type="term" value="P:proteolysis"/>
    <property type="evidence" value="ECO:0007669"/>
    <property type="project" value="UniProtKB-KW"/>
</dbReference>
<dbReference type="SUPFAM" id="SSF55920">
    <property type="entry name" value="Creatinase/aminopeptidase"/>
    <property type="match status" value="1"/>
</dbReference>
<keyword evidence="3" id="KW-0645">Protease</keyword>
<comment type="subunit">
    <text evidence="2">Homodimer.</text>
</comment>
<dbReference type="InterPro" id="IPR052433">
    <property type="entry name" value="X-Pro_dipept-like"/>
</dbReference>
<dbReference type="GeneID" id="7823389"/>
<dbReference type="OMA" id="DAHALFF"/>
<dbReference type="KEGG" id="tet:TTHERM_00445980"/>
<evidence type="ECO:0000256" key="3">
    <source>
        <dbReference type="ARBA" id="ARBA00022670"/>
    </source>
</evidence>
<dbReference type="OrthoDB" id="10261878at2759"/>
<dbReference type="AlphaFoldDB" id="I7M3G7"/>
<dbReference type="HOGENOM" id="CLU_017266_1_2_1"/>
<dbReference type="InterPro" id="IPR001131">
    <property type="entry name" value="Peptidase_M24B_aminopep-P_CS"/>
</dbReference>
<dbReference type="GO" id="GO:0102009">
    <property type="term" value="F:proline dipeptidase activity"/>
    <property type="evidence" value="ECO:0007669"/>
    <property type="project" value="UniProtKB-EC"/>
</dbReference>
<evidence type="ECO:0000256" key="10">
    <source>
        <dbReference type="ARBA" id="ARBA00044051"/>
    </source>
</evidence>
<keyword evidence="8" id="KW-0464">Manganese</keyword>
<evidence type="ECO:0000313" key="19">
    <source>
        <dbReference type="Proteomes" id="UP000009168"/>
    </source>
</evidence>
<dbReference type="Gene3D" id="3.90.230.10">
    <property type="entry name" value="Creatinase/methionine aminopeptidase superfamily"/>
    <property type="match status" value="1"/>
</dbReference>
<dbReference type="CDD" id="cd01087">
    <property type="entry name" value="Prolidase"/>
    <property type="match status" value="1"/>
</dbReference>
<dbReference type="PANTHER" id="PTHR48480">
    <property type="match status" value="1"/>
</dbReference>
<keyword evidence="19" id="KW-1185">Reference proteome</keyword>
<dbReference type="InterPro" id="IPR036005">
    <property type="entry name" value="Creatinase/aminopeptidase-like"/>
</dbReference>
<dbReference type="InterPro" id="IPR007865">
    <property type="entry name" value="Aminopep_P_N"/>
</dbReference>
<evidence type="ECO:0000256" key="7">
    <source>
        <dbReference type="ARBA" id="ARBA00023049"/>
    </source>
</evidence>
<dbReference type="Pfam" id="PF00557">
    <property type="entry name" value="Peptidase_M24"/>
    <property type="match status" value="1"/>
</dbReference>
<dbReference type="EMBL" id="GG662504">
    <property type="protein sequence ID" value="EAS03117.1"/>
    <property type="molecule type" value="Genomic_DNA"/>
</dbReference>
<dbReference type="GO" id="GO:0070006">
    <property type="term" value="F:metalloaminopeptidase activity"/>
    <property type="evidence" value="ECO:0007669"/>
    <property type="project" value="InterPro"/>
</dbReference>
<dbReference type="STRING" id="312017.I7M3G7"/>
<name>I7M3G7_TETTS</name>
<dbReference type="EC" id="3.4.13.9" evidence="10"/>
<dbReference type="PANTHER" id="PTHR48480:SF2">
    <property type="entry name" value="PEPTIDASE D"/>
    <property type="match status" value="1"/>
</dbReference>
<dbReference type="InterPro" id="IPR029149">
    <property type="entry name" value="Creatin/AminoP/Spt16_N"/>
</dbReference>
<comment type="cofactor">
    <cofactor evidence="1">
        <name>Mn(2+)</name>
        <dbReference type="ChEBI" id="CHEBI:29035"/>
    </cofactor>
</comment>
<dbReference type="Proteomes" id="UP000009168">
    <property type="component" value="Unassembled WGS sequence"/>
</dbReference>
<dbReference type="InterPro" id="IPR000994">
    <property type="entry name" value="Pept_M24"/>
</dbReference>
<feature type="domain" description="Aminopeptidase P N-terminal" evidence="17">
    <location>
        <begin position="18"/>
        <end position="152"/>
    </location>
</feature>
<evidence type="ECO:0000256" key="11">
    <source>
        <dbReference type="ARBA" id="ARBA00044141"/>
    </source>
</evidence>
<evidence type="ECO:0000256" key="13">
    <source>
        <dbReference type="ARBA" id="ARBA00044284"/>
    </source>
</evidence>
<evidence type="ECO:0000256" key="12">
    <source>
        <dbReference type="ARBA" id="ARBA00044252"/>
    </source>
</evidence>
<dbReference type="GO" id="GO:0030145">
    <property type="term" value="F:manganese ion binding"/>
    <property type="evidence" value="ECO:0007669"/>
    <property type="project" value="InterPro"/>
</dbReference>
<keyword evidence="6" id="KW-0224">Dipeptidase</keyword>
<evidence type="ECO:0000256" key="4">
    <source>
        <dbReference type="ARBA" id="ARBA00022723"/>
    </source>
</evidence>
<comment type="similarity">
    <text evidence="9">Belongs to the peptidase M24B family. Eukaryotic-type prolidase subfamily.</text>
</comment>
<keyword evidence="4 16" id="KW-0479">Metal-binding</keyword>
<evidence type="ECO:0000256" key="5">
    <source>
        <dbReference type="ARBA" id="ARBA00022801"/>
    </source>
</evidence>
<evidence type="ECO:0000256" key="2">
    <source>
        <dbReference type="ARBA" id="ARBA00011738"/>
    </source>
</evidence>
<gene>
    <name evidence="18" type="ORF">TTHERM_00445980</name>
</gene>
<evidence type="ECO:0000256" key="14">
    <source>
        <dbReference type="ARBA" id="ARBA00044351"/>
    </source>
</evidence>
<protein>
    <recommendedName>
        <fullName evidence="11">Xaa-Pro dipeptidase</fullName>
        <ecNumber evidence="10">3.4.13.9</ecNumber>
    </recommendedName>
    <alternativeName>
        <fullName evidence="14">Imidodipeptidase</fullName>
    </alternativeName>
    <alternativeName>
        <fullName evidence="12">Peptidase D</fullName>
    </alternativeName>
    <alternativeName>
        <fullName evidence="13">Proline dipeptidase</fullName>
    </alternativeName>
</protein>
<dbReference type="eggNOG" id="KOG2737">
    <property type="taxonomic scope" value="Eukaryota"/>
</dbReference>
<evidence type="ECO:0000256" key="1">
    <source>
        <dbReference type="ARBA" id="ARBA00001936"/>
    </source>
</evidence>
<dbReference type="InParanoid" id="I7M3G7"/>
<accession>I7M3G7</accession>
<sequence length="483" mass="55298">MDYKNENLINPEIQMLQLPVSFHKKTRQNLVEAMKGVAQGRSIALFRGDTTKPIQDQDIEENFQQESNIFYLFGVNEPDCHAVLELDTGKSVIICPRIPEAYKLWMTVKEAPYYKQTYQVDEVKYDDEFEAYLKEKNPEEIHVYFGVDPDSGLTLPLPEQPFLKSYNIVNDKMYHILNELRVFKHQEEVDQMKFIGDVSSEAHVRVMANTKPGIREYQMEALFKFHVQERTGSKEKSYDCICASGNEGPSILHYHDNQRIVTDNSLILNDMGSKYNGYCSDITVTFPSNGKFNDKQKEIYNAVYDAYISVLRSIKEGVQWQDMHHLAEQRILEHLIKIGLVVEAPIDELVQKRVGAVFMPHGLGHLIGLRVHDVGGYAPGHPEKLKDLAGLRSLRTRRTLKAGMCISVEPGCYFNKVILEQAFNNPEVSKYLNKSKIEEYTCVGGVRLEDDVLITKDGHFNLTNVPRTVEEVERACAGLPWKN</sequence>
<evidence type="ECO:0000256" key="6">
    <source>
        <dbReference type="ARBA" id="ARBA00022997"/>
    </source>
</evidence>
<comment type="catalytic activity">
    <reaction evidence="15">
        <text>Xaa-L-Pro dipeptide + H2O = an L-alpha-amino acid + L-proline</text>
        <dbReference type="Rhea" id="RHEA:76407"/>
        <dbReference type="ChEBI" id="CHEBI:15377"/>
        <dbReference type="ChEBI" id="CHEBI:59869"/>
        <dbReference type="ChEBI" id="CHEBI:60039"/>
        <dbReference type="ChEBI" id="CHEBI:195196"/>
        <dbReference type="EC" id="3.4.13.9"/>
    </reaction>
</comment>
<evidence type="ECO:0000259" key="17">
    <source>
        <dbReference type="SMART" id="SM01011"/>
    </source>
</evidence>
<organism evidence="18 19">
    <name type="scientific">Tetrahymena thermophila (strain SB210)</name>
    <dbReference type="NCBI Taxonomy" id="312017"/>
    <lineage>
        <taxon>Eukaryota</taxon>
        <taxon>Sar</taxon>
        <taxon>Alveolata</taxon>
        <taxon>Ciliophora</taxon>
        <taxon>Intramacronucleata</taxon>
        <taxon>Oligohymenophorea</taxon>
        <taxon>Hymenostomatida</taxon>
        <taxon>Tetrahymenina</taxon>
        <taxon>Tetrahymenidae</taxon>
        <taxon>Tetrahymena</taxon>
    </lineage>
</organism>
<evidence type="ECO:0000256" key="9">
    <source>
        <dbReference type="ARBA" id="ARBA00043990"/>
    </source>
</evidence>